<dbReference type="GO" id="GO:0004315">
    <property type="term" value="F:3-oxoacyl-[acyl-carrier-protein] synthase activity"/>
    <property type="evidence" value="ECO:0007669"/>
    <property type="project" value="UniProtKB-EC"/>
</dbReference>
<dbReference type="EMBL" id="CP011312">
    <property type="protein sequence ID" value="AKE41109.1"/>
    <property type="molecule type" value="Genomic_DNA"/>
</dbReference>
<evidence type="ECO:0000313" key="4">
    <source>
        <dbReference type="Proteomes" id="UP000271380"/>
    </source>
</evidence>
<dbReference type="STRING" id="35755.UL82_04625"/>
<dbReference type="Proteomes" id="UP000271380">
    <property type="component" value="Chromosome"/>
</dbReference>
<dbReference type="Gene3D" id="3.40.50.720">
    <property type="entry name" value="NAD(P)-binding Rossmann-like Domain"/>
    <property type="match status" value="1"/>
</dbReference>
<dbReference type="PANTHER" id="PTHR11695:SF294">
    <property type="entry name" value="RETICULON-4-INTERACTING PROTEIN 1, MITOCHONDRIAL"/>
    <property type="match status" value="1"/>
</dbReference>
<reference evidence="2 4" key="2">
    <citation type="submission" date="2018-12" db="EMBL/GenBank/DDBJ databases">
        <authorList>
            <consortium name="Pathogen Informatics"/>
        </authorList>
    </citation>
    <scope>NUCLEOTIDE SEQUENCE [LARGE SCALE GENOMIC DNA]</scope>
    <source>
        <strain evidence="2 4">NCTC949</strain>
    </source>
</reference>
<sequence length="211" mass="22937">MLLTALTIMQSLAVINPQPNTSIFISGSTGGVGAMAIPIAKAQGLTVITNGSAANRERVLKLGADRFLGYQHEDYTSILSNIDYALDTLGGAETEKQMSILKPGGHLVSLRGMPNGAFAQRMKISKPKQLLFKLAGRKFDKMAKRYKVAYDFIFVESDDNQLRQVSQLLEELQLTPSVDTVFPFEEVNNALAKIASGQSRGKTVLTIAESK</sequence>
<proteinExistence type="predicted"/>
<reference evidence="1 3" key="1">
    <citation type="journal article" date="2015" name="Genome Announc.">
        <title>Complete Genome Sequence of Corynebacterium kutscheri DSM 20755, a Corynebacterial Type Strain with Remarkably Low G+C Content of Chromosomal DNA.</title>
        <authorList>
            <person name="Ruckert C."/>
            <person name="Albersmeier A."/>
            <person name="Winkler A."/>
            <person name="Tauch A."/>
        </authorList>
    </citation>
    <scope>NUCLEOTIDE SEQUENCE [LARGE SCALE GENOMIC DNA]</scope>
    <source>
        <strain evidence="1 3">DSM 20755</strain>
    </source>
</reference>
<keyword evidence="3" id="KW-1185">Reference proteome</keyword>
<dbReference type="SUPFAM" id="SSF51735">
    <property type="entry name" value="NAD(P)-binding Rossmann-fold domains"/>
    <property type="match status" value="1"/>
</dbReference>
<dbReference type="PANTHER" id="PTHR11695">
    <property type="entry name" value="ALCOHOL DEHYDROGENASE RELATED"/>
    <property type="match status" value="1"/>
</dbReference>
<evidence type="ECO:0000313" key="2">
    <source>
        <dbReference type="EMBL" id="VEH07017.1"/>
    </source>
</evidence>
<protein>
    <submittedName>
        <fullName evidence="2">Oxidoreductase</fullName>
        <ecNumber evidence="2">2.3.1.41</ecNumber>
    </submittedName>
    <submittedName>
        <fullName evidence="1">Zinc-binding dehydrogenase</fullName>
    </submittedName>
</protein>
<evidence type="ECO:0000313" key="1">
    <source>
        <dbReference type="EMBL" id="AKE41109.1"/>
    </source>
</evidence>
<organism evidence="1 3">
    <name type="scientific">Corynebacterium kutscheri</name>
    <dbReference type="NCBI Taxonomy" id="35755"/>
    <lineage>
        <taxon>Bacteria</taxon>
        <taxon>Bacillati</taxon>
        <taxon>Actinomycetota</taxon>
        <taxon>Actinomycetes</taxon>
        <taxon>Mycobacteriales</taxon>
        <taxon>Corynebacteriaceae</taxon>
        <taxon>Corynebacterium</taxon>
    </lineage>
</organism>
<dbReference type="EC" id="2.3.1.41" evidence="2"/>
<evidence type="ECO:0000313" key="3">
    <source>
        <dbReference type="Proteomes" id="UP000033457"/>
    </source>
</evidence>
<dbReference type="RefSeq" id="WP_232009518.1">
    <property type="nucleotide sequence ID" value="NZ_CP011312.1"/>
</dbReference>
<keyword evidence="2" id="KW-0808">Transferase</keyword>
<keyword evidence="2" id="KW-0012">Acyltransferase</keyword>
<name>A0A0F6TDB7_9CORY</name>
<gene>
    <name evidence="2" type="primary">ppsC</name>
    <name evidence="2" type="ORF">NCTC949_01492</name>
    <name evidence="1" type="ORF">UL82_04625</name>
</gene>
<dbReference type="InterPro" id="IPR036291">
    <property type="entry name" value="NAD(P)-bd_dom_sf"/>
</dbReference>
<dbReference type="AlphaFoldDB" id="A0A0F6TDB7"/>
<dbReference type="Gene3D" id="3.90.180.10">
    <property type="entry name" value="Medium-chain alcohol dehydrogenases, catalytic domain"/>
    <property type="match status" value="1"/>
</dbReference>
<dbReference type="Proteomes" id="UP000033457">
    <property type="component" value="Chromosome"/>
</dbReference>
<dbReference type="KEGG" id="cku:UL82_04625"/>
<accession>A0A0F6TDB7</accession>
<dbReference type="EMBL" id="LR134377">
    <property type="protein sequence ID" value="VEH07017.1"/>
    <property type="molecule type" value="Genomic_DNA"/>
</dbReference>
<dbReference type="Pfam" id="PF13602">
    <property type="entry name" value="ADH_zinc_N_2"/>
    <property type="match status" value="1"/>
</dbReference>
<dbReference type="InterPro" id="IPR050700">
    <property type="entry name" value="YIM1/Zinc_Alcohol_DH_Fams"/>
</dbReference>
<dbReference type="HOGENOM" id="CLU_026673_3_3_11"/>